<protein>
    <recommendedName>
        <fullName evidence="3">Deoxynucleoside kinase domain-containing protein</fullName>
    </recommendedName>
</protein>
<gene>
    <name evidence="1" type="ORF">A3A24_00845</name>
</gene>
<comment type="caution">
    <text evidence="1">The sequence shown here is derived from an EMBL/GenBank/DDBJ whole genome shotgun (WGS) entry which is preliminary data.</text>
</comment>
<organism evidence="1 2">
    <name type="scientific">Candidatus Buchananbacteria bacterium RIFCSPLOWO2_01_FULL_46_12</name>
    <dbReference type="NCBI Taxonomy" id="1797546"/>
    <lineage>
        <taxon>Bacteria</taxon>
        <taxon>Candidatus Buchananiibacteriota</taxon>
    </lineage>
</organism>
<name>A0A1G1YPH3_9BACT</name>
<dbReference type="AlphaFoldDB" id="A0A1G1YPH3"/>
<dbReference type="EMBL" id="MHIP01000049">
    <property type="protein sequence ID" value="OGY53706.1"/>
    <property type="molecule type" value="Genomic_DNA"/>
</dbReference>
<evidence type="ECO:0008006" key="3">
    <source>
        <dbReference type="Google" id="ProtNLM"/>
    </source>
</evidence>
<dbReference type="SUPFAM" id="SSF52540">
    <property type="entry name" value="P-loop containing nucleoside triphosphate hydrolases"/>
    <property type="match status" value="1"/>
</dbReference>
<dbReference type="Gene3D" id="3.40.50.300">
    <property type="entry name" value="P-loop containing nucleotide triphosphate hydrolases"/>
    <property type="match status" value="1"/>
</dbReference>
<dbReference type="InterPro" id="IPR027417">
    <property type="entry name" value="P-loop_NTPase"/>
</dbReference>
<proteinExistence type="predicted"/>
<dbReference type="Proteomes" id="UP000176512">
    <property type="component" value="Unassembled WGS sequence"/>
</dbReference>
<reference evidence="1 2" key="1">
    <citation type="journal article" date="2016" name="Nat. Commun.">
        <title>Thousands of microbial genomes shed light on interconnected biogeochemical processes in an aquifer system.</title>
        <authorList>
            <person name="Anantharaman K."/>
            <person name="Brown C.T."/>
            <person name="Hug L.A."/>
            <person name="Sharon I."/>
            <person name="Castelle C.J."/>
            <person name="Probst A.J."/>
            <person name="Thomas B.C."/>
            <person name="Singh A."/>
            <person name="Wilkins M.J."/>
            <person name="Karaoz U."/>
            <person name="Brodie E.L."/>
            <person name="Williams K.H."/>
            <person name="Hubbard S.S."/>
            <person name="Banfield J.F."/>
        </authorList>
    </citation>
    <scope>NUCLEOTIDE SEQUENCE [LARGE SCALE GENOMIC DNA]</scope>
</reference>
<sequence length="194" mass="22627">MAKIILVGDATSGKSTFLNYLESINAKFNIIFETGWQTMPPEIEKDKFQATSWFIEYFYDRDKATAGLDNLIMEREFNYQYPVAETSFLTGLITQEQKNSLIKRLDELSQDLPLDGSDLVIHCLVPNEIIRQRLLTRGLVKPKHKDNYWDVLRVQTEKYYRDKTDYVKIDTAALSPDDFGKKLLNLFKEKKLMP</sequence>
<evidence type="ECO:0000313" key="1">
    <source>
        <dbReference type="EMBL" id="OGY53706.1"/>
    </source>
</evidence>
<evidence type="ECO:0000313" key="2">
    <source>
        <dbReference type="Proteomes" id="UP000176512"/>
    </source>
</evidence>
<accession>A0A1G1YPH3</accession>